<evidence type="ECO:0000313" key="1">
    <source>
        <dbReference type="EMBL" id="MBM1714752.1"/>
    </source>
</evidence>
<gene>
    <name evidence="1" type="ORF">JQV55_14370</name>
</gene>
<protein>
    <submittedName>
        <fullName evidence="1">Antifreeze protein</fullName>
    </submittedName>
</protein>
<organism evidence="1 2">
    <name type="scientific">Sulfitobacter geojensis</name>
    <dbReference type="NCBI Taxonomy" id="1342299"/>
    <lineage>
        <taxon>Bacteria</taxon>
        <taxon>Pseudomonadati</taxon>
        <taxon>Pseudomonadota</taxon>
        <taxon>Alphaproteobacteria</taxon>
        <taxon>Rhodobacterales</taxon>
        <taxon>Roseobacteraceae</taxon>
        <taxon>Sulfitobacter</taxon>
    </lineage>
</organism>
<proteinExistence type="predicted"/>
<dbReference type="RefSeq" id="WP_203242733.1">
    <property type="nucleotide sequence ID" value="NZ_CANKZB010000001.1"/>
</dbReference>
<keyword evidence="2" id="KW-1185">Reference proteome</keyword>
<dbReference type="AlphaFoldDB" id="A0AAE2W1A9"/>
<reference evidence="1 2" key="1">
    <citation type="submission" date="2021-01" db="EMBL/GenBank/DDBJ databases">
        <title>Diatom-associated Roseobacters Show Island Model of Population Structure.</title>
        <authorList>
            <person name="Qu L."/>
            <person name="Feng X."/>
            <person name="Chen Y."/>
            <person name="Li L."/>
            <person name="Wang X."/>
            <person name="Hu Z."/>
            <person name="Wang H."/>
            <person name="Luo H."/>
        </authorList>
    </citation>
    <scope>NUCLEOTIDE SEQUENCE [LARGE SCALE GENOMIC DNA]</scope>
    <source>
        <strain evidence="1 2">TR60-84</strain>
    </source>
</reference>
<accession>A0AAE2W1A9</accession>
<dbReference type="EMBL" id="JAFBRM010000003">
    <property type="protein sequence ID" value="MBM1714752.1"/>
    <property type="molecule type" value="Genomic_DNA"/>
</dbReference>
<dbReference type="Proteomes" id="UP000732193">
    <property type="component" value="Unassembled WGS sequence"/>
</dbReference>
<name>A0AAE2W1A9_9RHOB</name>
<evidence type="ECO:0000313" key="2">
    <source>
        <dbReference type="Proteomes" id="UP000732193"/>
    </source>
</evidence>
<sequence length="94" mass="10374">MFPNDLFSLQLKMTTLMVETQTVMALRLMGMSGAIPAKHGENERMVDEKGPAMAKAFAAGTKAMMQGKRPDQIMSAAMVPVSKRVTSNRKRLMK</sequence>
<comment type="caution">
    <text evidence="1">The sequence shown here is derived from an EMBL/GenBank/DDBJ whole genome shotgun (WGS) entry which is preliminary data.</text>
</comment>